<dbReference type="GO" id="GO:0043813">
    <property type="term" value="F:phosphatidylinositol-3,5-bisphosphate 5-phosphatase activity"/>
    <property type="evidence" value="ECO:0007669"/>
    <property type="project" value="InterPro"/>
</dbReference>
<dbReference type="Pfam" id="PF02383">
    <property type="entry name" value="Syja_N"/>
    <property type="match status" value="1"/>
</dbReference>
<keyword evidence="3 9" id="KW-0812">Transmembrane</keyword>
<keyword evidence="12" id="KW-1185">Reference proteome</keyword>
<keyword evidence="9" id="KW-1133">Transmembrane helix</keyword>
<dbReference type="GO" id="GO:0005774">
    <property type="term" value="C:vacuolar membrane"/>
    <property type="evidence" value="ECO:0007669"/>
    <property type="project" value="UniProtKB-SubCell"/>
</dbReference>
<evidence type="ECO:0000256" key="8">
    <source>
        <dbReference type="SAM" id="MobiDB-lite"/>
    </source>
</evidence>
<protein>
    <recommendedName>
        <fullName evidence="10">SAC domain-containing protein</fullName>
    </recommendedName>
</protein>
<feature type="region of interest" description="Disordered" evidence="8">
    <location>
        <begin position="1"/>
        <end position="76"/>
    </location>
</feature>
<feature type="transmembrane region" description="Helical" evidence="9">
    <location>
        <begin position="348"/>
        <end position="364"/>
    </location>
</feature>
<keyword evidence="2" id="KW-0926">Vacuole</keyword>
<organism evidence="11 12">
    <name type="scientific">Cannabis sativa</name>
    <name type="common">Hemp</name>
    <name type="synonym">Marijuana</name>
    <dbReference type="NCBI Taxonomy" id="3483"/>
    <lineage>
        <taxon>Eukaryota</taxon>
        <taxon>Viridiplantae</taxon>
        <taxon>Streptophyta</taxon>
        <taxon>Embryophyta</taxon>
        <taxon>Tracheophyta</taxon>
        <taxon>Spermatophyta</taxon>
        <taxon>Magnoliopsida</taxon>
        <taxon>eudicotyledons</taxon>
        <taxon>Gunneridae</taxon>
        <taxon>Pentapetalae</taxon>
        <taxon>rosids</taxon>
        <taxon>fabids</taxon>
        <taxon>Rosales</taxon>
        <taxon>Cannabaceae</taxon>
        <taxon>Cannabis</taxon>
    </lineage>
</organism>
<name>A0A7J6FG14_CANSA</name>
<comment type="catalytic activity">
    <reaction evidence="6">
        <text>a 1,2-diacyl-sn-glycero-3-phospho-(1D-myo-inositol-3,5-bisphosphate) + H2O = a 1,2-diacyl-sn-glycero-3-phospho-(1D-myo-inositol-3-phosphate) + phosphate</text>
        <dbReference type="Rhea" id="RHEA:32955"/>
        <dbReference type="ChEBI" id="CHEBI:15377"/>
        <dbReference type="ChEBI" id="CHEBI:43474"/>
        <dbReference type="ChEBI" id="CHEBI:57923"/>
        <dbReference type="ChEBI" id="CHEBI:58088"/>
    </reaction>
</comment>
<keyword evidence="4" id="KW-0378">Hydrolase</keyword>
<feature type="domain" description="SAC" evidence="10">
    <location>
        <begin position="430"/>
        <end position="476"/>
    </location>
</feature>
<dbReference type="GO" id="GO:0046856">
    <property type="term" value="P:phosphatidylinositol dephosphorylation"/>
    <property type="evidence" value="ECO:0007669"/>
    <property type="project" value="InterPro"/>
</dbReference>
<evidence type="ECO:0000259" key="10">
    <source>
        <dbReference type="Pfam" id="PF02383"/>
    </source>
</evidence>
<evidence type="ECO:0000256" key="3">
    <source>
        <dbReference type="ARBA" id="ARBA00022692"/>
    </source>
</evidence>
<dbReference type="Gene3D" id="1.50.40.10">
    <property type="entry name" value="Mitochondrial carrier domain"/>
    <property type="match status" value="1"/>
</dbReference>
<evidence type="ECO:0000256" key="5">
    <source>
        <dbReference type="ARBA" id="ARBA00023136"/>
    </source>
</evidence>
<feature type="non-terminal residue" evidence="11">
    <location>
        <position position="488"/>
    </location>
</feature>
<keyword evidence="5 9" id="KW-0472">Membrane</keyword>
<dbReference type="InterPro" id="IPR023395">
    <property type="entry name" value="MCP_dom_sf"/>
</dbReference>
<comment type="subunit">
    <text evidence="7">Component of the PI(3,5)P2 regulatory complex at least composed of ATG18, SAC/FIG4, FAB1 and VAC14.</text>
</comment>
<dbReference type="AlphaFoldDB" id="A0A7J6FG14"/>
<evidence type="ECO:0000313" key="11">
    <source>
        <dbReference type="EMBL" id="KAF4368700.1"/>
    </source>
</evidence>
<feature type="transmembrane region" description="Helical" evidence="9">
    <location>
        <begin position="297"/>
        <end position="317"/>
    </location>
</feature>
<evidence type="ECO:0000256" key="4">
    <source>
        <dbReference type="ARBA" id="ARBA00022801"/>
    </source>
</evidence>
<dbReference type="InterPro" id="IPR002013">
    <property type="entry name" value="SAC_dom"/>
</dbReference>
<feature type="compositionally biased region" description="Basic and acidic residues" evidence="8">
    <location>
        <begin position="1"/>
        <end position="14"/>
    </location>
</feature>
<evidence type="ECO:0000256" key="1">
    <source>
        <dbReference type="ARBA" id="ARBA00004148"/>
    </source>
</evidence>
<proteinExistence type="predicted"/>
<sequence>DLVLQKPEDGEERGCCGGNEEDGENHEGFSEGPESACAEEPVRVEEIPVAPVEEKEDVKAEESIITQEKSSPAVEKNPVPVVQKDSDHKSELKLEPNGLRKWLLRQLPWLRSAGTDRISERSTLAGVVAACDASIVLDVSPHEFVKAYAAHLKRSGKVCTLPQYLIMSTMFFMLKRNLLVCAPIEYGTLDQMVASMNEAKAERANLVELPISFSSNISQLEKLIKQRTLPAILSFSFKSAIVDLQEAIHKKSILWRGTNAGLALAVPTVGIYLPCYDIFRNWLEVLSTQNAPIMTPYVPLVAGSLARSLACATCYPIELARTRMQVNLILMPMLWLLFILVYTKPEPYAILIVYFSAYTLISFFKKRENPSNSIFLSCFRVLKIDRSEPSDLNLSEDPVVYSSQEIKNLLQRIAEGNRATGGLNFVTKVYGIAGCIKFLESYYLILVTKRRQIGCVCGHAIYSIDESQLVPIPHVSIQTDVSHSKTEL</sequence>
<dbReference type="PANTHER" id="PTHR45738">
    <property type="entry name" value="POLYPHOSPHOINOSITIDE PHOSPHATASE"/>
    <property type="match status" value="1"/>
</dbReference>
<dbReference type="Proteomes" id="UP000583929">
    <property type="component" value="Unassembled WGS sequence"/>
</dbReference>
<evidence type="ECO:0000256" key="2">
    <source>
        <dbReference type="ARBA" id="ARBA00022554"/>
    </source>
</evidence>
<gene>
    <name evidence="11" type="ORF">G4B88_025118</name>
</gene>
<evidence type="ECO:0000256" key="7">
    <source>
        <dbReference type="ARBA" id="ARBA00023464"/>
    </source>
</evidence>
<reference evidence="11 12" key="1">
    <citation type="journal article" date="2020" name="bioRxiv">
        <title>Sequence and annotation of 42 cannabis genomes reveals extensive copy number variation in cannabinoid synthesis and pathogen resistance genes.</title>
        <authorList>
            <person name="Mckernan K.J."/>
            <person name="Helbert Y."/>
            <person name="Kane L.T."/>
            <person name="Ebling H."/>
            <person name="Zhang L."/>
            <person name="Liu B."/>
            <person name="Eaton Z."/>
            <person name="Mclaughlin S."/>
            <person name="Kingan S."/>
            <person name="Baybayan P."/>
            <person name="Concepcion G."/>
            <person name="Jordan M."/>
            <person name="Riva A."/>
            <person name="Barbazuk W."/>
            <person name="Harkins T."/>
        </authorList>
    </citation>
    <scope>NUCLEOTIDE SEQUENCE [LARGE SCALE GENOMIC DNA]</scope>
    <source>
        <strain evidence="12">cv. Jamaican Lion 4</strain>
        <tissue evidence="11">Leaf</tissue>
    </source>
</reference>
<evidence type="ECO:0000256" key="9">
    <source>
        <dbReference type="SAM" id="Phobius"/>
    </source>
</evidence>
<dbReference type="InterPro" id="IPR043573">
    <property type="entry name" value="Fig4-like"/>
</dbReference>
<dbReference type="EMBL" id="JAATIQ010000230">
    <property type="protein sequence ID" value="KAF4368700.1"/>
    <property type="molecule type" value="Genomic_DNA"/>
</dbReference>
<dbReference type="PANTHER" id="PTHR45738:SF5">
    <property type="entry name" value="POLYPHOSPHOINOSITIDE PHOSPHATASE"/>
    <property type="match status" value="1"/>
</dbReference>
<dbReference type="SUPFAM" id="SSF103506">
    <property type="entry name" value="Mitochondrial carrier"/>
    <property type="match status" value="1"/>
</dbReference>
<evidence type="ECO:0000256" key="6">
    <source>
        <dbReference type="ARBA" id="ARBA00023337"/>
    </source>
</evidence>
<comment type="caution">
    <text evidence="11">The sequence shown here is derived from an EMBL/GenBank/DDBJ whole genome shotgun (WGS) entry which is preliminary data.</text>
</comment>
<comment type="subcellular location">
    <subcellularLocation>
        <location evidence="1">Vacuole membrane</location>
        <topology evidence="1">Peripheral membrane protein</topology>
    </subcellularLocation>
</comment>
<feature type="transmembrane region" description="Helical" evidence="9">
    <location>
        <begin position="324"/>
        <end position="342"/>
    </location>
</feature>
<feature type="compositionally biased region" description="Basic and acidic residues" evidence="8">
    <location>
        <begin position="40"/>
        <end position="62"/>
    </location>
</feature>
<accession>A0A7J6FG14</accession>
<evidence type="ECO:0000313" key="12">
    <source>
        <dbReference type="Proteomes" id="UP000583929"/>
    </source>
</evidence>